<dbReference type="Proteomes" id="UP000766629">
    <property type="component" value="Unassembled WGS sequence"/>
</dbReference>
<keyword evidence="2 5" id="KW-0812">Transmembrane</keyword>
<keyword evidence="3 5" id="KW-1133">Transmembrane helix</keyword>
<evidence type="ECO:0000256" key="2">
    <source>
        <dbReference type="ARBA" id="ARBA00022692"/>
    </source>
</evidence>
<feature type="domain" description="RDD" evidence="6">
    <location>
        <begin position="18"/>
        <end position="133"/>
    </location>
</feature>
<evidence type="ECO:0000259" key="6">
    <source>
        <dbReference type="Pfam" id="PF06271"/>
    </source>
</evidence>
<dbReference type="Pfam" id="PF06271">
    <property type="entry name" value="RDD"/>
    <property type="match status" value="1"/>
</dbReference>
<evidence type="ECO:0000313" key="8">
    <source>
        <dbReference type="Proteomes" id="UP000766629"/>
    </source>
</evidence>
<sequence length="143" mass="15463">MTALPDPDYQAEFYASVPAKRLIAWIIDSILIFALSAGAVVLTAFTGLLIWPLLYLAVGFAYRTVTIANGSATWGMRFAGIELRDGEGRRMDSGMAALHTAGYTLSLALPVLQVISVILMLTSSRGQGLTDHFLGTVMLNRRV</sequence>
<comment type="caution">
    <text evidence="7">The sequence shown here is derived from an EMBL/GenBank/DDBJ whole genome shotgun (WGS) entry which is preliminary data.</text>
</comment>
<evidence type="ECO:0000256" key="4">
    <source>
        <dbReference type="ARBA" id="ARBA00023136"/>
    </source>
</evidence>
<dbReference type="EMBL" id="JAHVJA010000001">
    <property type="protein sequence ID" value="MBY6137987.1"/>
    <property type="molecule type" value="Genomic_DNA"/>
</dbReference>
<keyword evidence="8" id="KW-1185">Reference proteome</keyword>
<evidence type="ECO:0000256" key="3">
    <source>
        <dbReference type="ARBA" id="ARBA00022989"/>
    </source>
</evidence>
<feature type="transmembrane region" description="Helical" evidence="5">
    <location>
        <begin position="30"/>
        <end position="54"/>
    </location>
</feature>
<protein>
    <submittedName>
        <fullName evidence="7">RDD family protein</fullName>
    </submittedName>
</protein>
<feature type="transmembrane region" description="Helical" evidence="5">
    <location>
        <begin position="101"/>
        <end position="121"/>
    </location>
</feature>
<dbReference type="InterPro" id="IPR010432">
    <property type="entry name" value="RDD"/>
</dbReference>
<reference evidence="7 8" key="1">
    <citation type="submission" date="2021-06" db="EMBL/GenBank/DDBJ databases">
        <title>50 bacteria genomes isolated from Dapeng, Shenzhen, China.</title>
        <authorList>
            <person name="Zheng W."/>
            <person name="Yu S."/>
            <person name="Huang Y."/>
        </authorList>
    </citation>
    <scope>NUCLEOTIDE SEQUENCE [LARGE SCALE GENOMIC DNA]</scope>
    <source>
        <strain evidence="7 8">DP1N14-2</strain>
    </source>
</reference>
<dbReference type="RefSeq" id="WP_222507027.1">
    <property type="nucleotide sequence ID" value="NZ_JAHVJA010000001.1"/>
</dbReference>
<gene>
    <name evidence="7" type="ORF">KUV26_00905</name>
</gene>
<comment type="subcellular location">
    <subcellularLocation>
        <location evidence="1">Membrane</location>
        <topology evidence="1">Multi-pass membrane protein</topology>
    </subcellularLocation>
</comment>
<evidence type="ECO:0000256" key="1">
    <source>
        <dbReference type="ARBA" id="ARBA00004141"/>
    </source>
</evidence>
<name>A0ABS7N9V7_9RHOB</name>
<proteinExistence type="predicted"/>
<organism evidence="7 8">
    <name type="scientific">Leisingera daeponensis</name>
    <dbReference type="NCBI Taxonomy" id="405746"/>
    <lineage>
        <taxon>Bacteria</taxon>
        <taxon>Pseudomonadati</taxon>
        <taxon>Pseudomonadota</taxon>
        <taxon>Alphaproteobacteria</taxon>
        <taxon>Rhodobacterales</taxon>
        <taxon>Roseobacteraceae</taxon>
        <taxon>Leisingera</taxon>
    </lineage>
</organism>
<evidence type="ECO:0000313" key="7">
    <source>
        <dbReference type="EMBL" id="MBY6137987.1"/>
    </source>
</evidence>
<accession>A0ABS7N9V7</accession>
<evidence type="ECO:0000256" key="5">
    <source>
        <dbReference type="SAM" id="Phobius"/>
    </source>
</evidence>
<keyword evidence="4 5" id="KW-0472">Membrane</keyword>